<accession>A0AA41YUP2</accession>
<organism evidence="1 2">
    <name type="scientific">Lichenifustis flavocetrariae</name>
    <dbReference type="NCBI Taxonomy" id="2949735"/>
    <lineage>
        <taxon>Bacteria</taxon>
        <taxon>Pseudomonadati</taxon>
        <taxon>Pseudomonadota</taxon>
        <taxon>Alphaproteobacteria</taxon>
        <taxon>Hyphomicrobiales</taxon>
        <taxon>Lichenihabitantaceae</taxon>
        <taxon>Lichenifustis</taxon>
    </lineage>
</organism>
<reference evidence="1" key="1">
    <citation type="submission" date="2022-05" db="EMBL/GenBank/DDBJ databases">
        <authorList>
            <person name="Pankratov T."/>
        </authorList>
    </citation>
    <scope>NUCLEOTIDE SEQUENCE</scope>
    <source>
        <strain evidence="1">BP6-180914</strain>
    </source>
</reference>
<sequence length="128" mass="13002">MDELVERVSTSAGIEPEAAQKAIGLILNFLLKEGPEDQVNTVIDVIPGARAAMSGAAVEEDEGSVLNGLTGGHGGGLMGLAGQLSGLGLSMGEMQTIGREVLGYAREKAGEDTVGEIAGAIPGMHQLM</sequence>
<dbReference type="AlphaFoldDB" id="A0AA41YUP2"/>
<evidence type="ECO:0000313" key="2">
    <source>
        <dbReference type="Proteomes" id="UP001165667"/>
    </source>
</evidence>
<dbReference type="EMBL" id="JAMOIM010000003">
    <property type="protein sequence ID" value="MCW6507526.1"/>
    <property type="molecule type" value="Genomic_DNA"/>
</dbReference>
<gene>
    <name evidence="1" type="ORF">M8523_05765</name>
</gene>
<dbReference type="Proteomes" id="UP001165667">
    <property type="component" value="Unassembled WGS sequence"/>
</dbReference>
<comment type="caution">
    <text evidence="1">The sequence shown here is derived from an EMBL/GenBank/DDBJ whole genome shotgun (WGS) entry which is preliminary data.</text>
</comment>
<protein>
    <submittedName>
        <fullName evidence="1">DUF2267 domain-containing protein</fullName>
    </submittedName>
</protein>
<name>A0AA41YUP2_9HYPH</name>
<evidence type="ECO:0000313" key="1">
    <source>
        <dbReference type="EMBL" id="MCW6507526.1"/>
    </source>
</evidence>
<proteinExistence type="predicted"/>
<dbReference type="RefSeq" id="WP_282583896.1">
    <property type="nucleotide sequence ID" value="NZ_JAMOIM010000003.1"/>
</dbReference>
<keyword evidence="2" id="KW-1185">Reference proteome</keyword>